<dbReference type="GO" id="GO:0007165">
    <property type="term" value="P:signal transduction"/>
    <property type="evidence" value="ECO:0007669"/>
    <property type="project" value="UniProtKB-KW"/>
</dbReference>
<evidence type="ECO:0000256" key="6">
    <source>
        <dbReference type="RuleBase" id="RU363108"/>
    </source>
</evidence>
<gene>
    <name evidence="7" type="ORF">APHIGO_LOCUS2733</name>
</gene>
<evidence type="ECO:0000256" key="4">
    <source>
        <dbReference type="ARBA" id="ARBA00022989"/>
    </source>
</evidence>
<evidence type="ECO:0000256" key="2">
    <source>
        <dbReference type="ARBA" id="ARBA00022475"/>
    </source>
</evidence>
<comment type="subcellular location">
    <subcellularLocation>
        <location evidence="1 6">Cell membrane</location>
        <topology evidence="1 6">Multi-pass membrane protein</topology>
    </subcellularLocation>
</comment>
<name>A0A9P0NF16_APHGO</name>
<evidence type="ECO:0000256" key="3">
    <source>
        <dbReference type="ARBA" id="ARBA00022692"/>
    </source>
</evidence>
<feature type="transmembrane region" description="Helical" evidence="6">
    <location>
        <begin position="109"/>
        <end position="134"/>
    </location>
</feature>
<dbReference type="EMBL" id="OU899034">
    <property type="protein sequence ID" value="CAH1714329.1"/>
    <property type="molecule type" value="Genomic_DNA"/>
</dbReference>
<keyword evidence="5 6" id="KW-0472">Membrane</keyword>
<evidence type="ECO:0000256" key="5">
    <source>
        <dbReference type="ARBA" id="ARBA00023136"/>
    </source>
</evidence>
<organism evidence="7 8">
    <name type="scientific">Aphis gossypii</name>
    <name type="common">Cotton aphid</name>
    <dbReference type="NCBI Taxonomy" id="80765"/>
    <lineage>
        <taxon>Eukaryota</taxon>
        <taxon>Metazoa</taxon>
        <taxon>Ecdysozoa</taxon>
        <taxon>Arthropoda</taxon>
        <taxon>Hexapoda</taxon>
        <taxon>Insecta</taxon>
        <taxon>Pterygota</taxon>
        <taxon>Neoptera</taxon>
        <taxon>Paraneoptera</taxon>
        <taxon>Hemiptera</taxon>
        <taxon>Sternorrhyncha</taxon>
        <taxon>Aphidomorpha</taxon>
        <taxon>Aphidoidea</taxon>
        <taxon>Aphididae</taxon>
        <taxon>Aphidini</taxon>
        <taxon>Aphis</taxon>
        <taxon>Aphis</taxon>
    </lineage>
</organism>
<proteinExistence type="inferred from homology"/>
<evidence type="ECO:0000313" key="8">
    <source>
        <dbReference type="Proteomes" id="UP001154329"/>
    </source>
</evidence>
<comment type="caution">
    <text evidence="6">Lacks conserved residue(s) required for the propagation of feature annotation.</text>
</comment>
<dbReference type="GO" id="GO:0005886">
    <property type="term" value="C:plasma membrane"/>
    <property type="evidence" value="ECO:0007669"/>
    <property type="project" value="UniProtKB-SubCell"/>
</dbReference>
<comment type="function">
    <text evidence="6">Gustatory receptor which mediates acceptance or avoidance behavior, depending on its substrates.</text>
</comment>
<accession>A0A9P0NF16</accession>
<dbReference type="InterPro" id="IPR013604">
    <property type="entry name" value="7TM_chemorcpt"/>
</dbReference>
<dbReference type="Pfam" id="PF08395">
    <property type="entry name" value="7tm_7"/>
    <property type="match status" value="1"/>
</dbReference>
<keyword evidence="6" id="KW-0807">Transducer</keyword>
<keyword evidence="4 6" id="KW-1133">Transmembrane helix</keyword>
<sequence>MLRYLTMFKFYFNKLRFCLEIIISLTLGITCVYNYLNSTTSVCFLISCNNAATTSIKSAFPRLIAIACLISKITDMYTNLTYYPEYNKKIEEYELYFPIIVSKKSSRNIFIIFIGFAYISIIVPLNILRLYLIYYNLQNINIFIFFTMMYIQNLSICLIEIYFIVRCFGLYQKFQIINEELALLKSETISKNKYPVVLQNEIHSRIINNPQLHTLANSIELLRMKHQFVRSVLRDLNKLYGTQMGSSLVYLFILILFDIYGEVITKNSKTRSTIFIYGWLLQYGFRCLAIIITTHFTTKQAYTTKTLIADINNRYLDETTKEELYLFFNQIYRHSVEFTSCDLFTLHPHLITTMTNMYLI</sequence>
<keyword evidence="8" id="KW-1185">Reference proteome</keyword>
<reference evidence="7" key="1">
    <citation type="submission" date="2022-02" db="EMBL/GenBank/DDBJ databases">
        <authorList>
            <person name="King R."/>
        </authorList>
    </citation>
    <scope>NUCLEOTIDE SEQUENCE</scope>
</reference>
<dbReference type="AlphaFoldDB" id="A0A9P0NF16"/>
<comment type="similarity">
    <text evidence="6">Belongs to the insect chemoreceptor superfamily. Gustatory receptor (GR) family.</text>
</comment>
<evidence type="ECO:0000313" key="7">
    <source>
        <dbReference type="EMBL" id="CAH1714329.1"/>
    </source>
</evidence>
<feature type="transmembrane region" description="Helical" evidence="6">
    <location>
        <begin position="239"/>
        <end position="260"/>
    </location>
</feature>
<dbReference type="GO" id="GO:0050909">
    <property type="term" value="P:sensory perception of taste"/>
    <property type="evidence" value="ECO:0007669"/>
    <property type="project" value="InterPro"/>
</dbReference>
<reference evidence="7" key="2">
    <citation type="submission" date="2022-10" db="EMBL/GenBank/DDBJ databases">
        <authorList>
            <consortium name="ENA_rothamsted_submissions"/>
            <consortium name="culmorum"/>
            <person name="King R."/>
        </authorList>
    </citation>
    <scope>NUCLEOTIDE SEQUENCE</scope>
</reference>
<feature type="transmembrane region" description="Helical" evidence="6">
    <location>
        <begin position="272"/>
        <end position="292"/>
    </location>
</feature>
<keyword evidence="3 6" id="KW-0812">Transmembrane</keyword>
<dbReference type="Proteomes" id="UP001154329">
    <property type="component" value="Chromosome 1"/>
</dbReference>
<feature type="transmembrane region" description="Helical" evidence="6">
    <location>
        <begin position="140"/>
        <end position="165"/>
    </location>
</feature>
<keyword evidence="6" id="KW-0675">Receptor</keyword>
<evidence type="ECO:0000256" key="1">
    <source>
        <dbReference type="ARBA" id="ARBA00004651"/>
    </source>
</evidence>
<protein>
    <recommendedName>
        <fullName evidence="6">Gustatory receptor</fullName>
    </recommendedName>
</protein>
<keyword evidence="2 6" id="KW-1003">Cell membrane</keyword>